<name>I4YRM7_9HYPH</name>
<dbReference type="InterPro" id="IPR043129">
    <property type="entry name" value="ATPase_NBD"/>
</dbReference>
<dbReference type="InterPro" id="IPR036390">
    <property type="entry name" value="WH_DNA-bd_sf"/>
</dbReference>
<dbReference type="RefSeq" id="WP_009762670.1">
    <property type="nucleotide sequence ID" value="NZ_CP141050.1"/>
</dbReference>
<dbReference type="Gene3D" id="1.10.10.10">
    <property type="entry name" value="Winged helix-like DNA-binding domain superfamily/Winged helix DNA-binding domain"/>
    <property type="match status" value="1"/>
</dbReference>
<dbReference type="STRING" id="864069.MicloDRAFT_00031680"/>
<dbReference type="Pfam" id="PF00480">
    <property type="entry name" value="ROK"/>
    <property type="match status" value="1"/>
</dbReference>
<dbReference type="SUPFAM" id="SSF46785">
    <property type="entry name" value="Winged helix' DNA-binding domain"/>
    <property type="match status" value="1"/>
</dbReference>
<reference evidence="4 5" key="1">
    <citation type="submission" date="2012-02" db="EMBL/GenBank/DDBJ databases">
        <title>Improved High-Quality Draft sequence of Microvirga sp. WSM3557.</title>
        <authorList>
            <consortium name="US DOE Joint Genome Institute"/>
            <person name="Lucas S."/>
            <person name="Han J."/>
            <person name="Lapidus A."/>
            <person name="Cheng J.-F."/>
            <person name="Goodwin L."/>
            <person name="Pitluck S."/>
            <person name="Peters L."/>
            <person name="Zhang X."/>
            <person name="Detter J.C."/>
            <person name="Han C."/>
            <person name="Tapia R."/>
            <person name="Land M."/>
            <person name="Hauser L."/>
            <person name="Kyrpides N."/>
            <person name="Ivanova N."/>
            <person name="Pagani I."/>
            <person name="Brau L."/>
            <person name="Yates R."/>
            <person name="O'Hara G."/>
            <person name="Rui T."/>
            <person name="Howieson J."/>
            <person name="Reeve W."/>
            <person name="Woyke T."/>
        </authorList>
    </citation>
    <scope>NUCLEOTIDE SEQUENCE [LARGE SCALE GENOMIC DNA]</scope>
    <source>
        <strain evidence="4 5">WSM3557</strain>
    </source>
</reference>
<keyword evidence="5" id="KW-1185">Reference proteome</keyword>
<feature type="region of interest" description="Disordered" evidence="2">
    <location>
        <begin position="396"/>
        <end position="428"/>
    </location>
</feature>
<dbReference type="SUPFAM" id="SSF53067">
    <property type="entry name" value="Actin-like ATPase domain"/>
    <property type="match status" value="1"/>
</dbReference>
<proteinExistence type="inferred from homology"/>
<dbReference type="PATRIC" id="fig|864069.3.peg.3441"/>
<protein>
    <submittedName>
        <fullName evidence="4">Transcriptional regulator/sugar kinase</fullName>
    </submittedName>
</protein>
<comment type="similarity">
    <text evidence="1">Belongs to the ROK (NagC/XylR) family.</text>
</comment>
<dbReference type="eggNOG" id="COG1940">
    <property type="taxonomic scope" value="Bacteria"/>
</dbReference>
<keyword evidence="4" id="KW-0418">Kinase</keyword>
<sequence>MTHVGNNHAVSARRNRRLAFELIWREGPISRTDLVARTGLRAQTISNIVRELQDRGLILESGRSEGGRGAPQTYLKINPGAGSSVGLHLDRDRLSCVVYDLAGQPLAFREDVIEWTDPAAAVATMAAAVKLTAEQCEAADLWGVGVAMPTLQDAEFDEYVGSPGWQAWSGFPIADRLQALTGLPAVVENDATAAGLGELITGAGRGLSNFVYVFVGNGLGAGIIADGLPFQGAWNNAGEIGLLSWPENLDEHPSGKTPFSLDELADMLECSVTALADPAYLAVLYEKRNASLMRWLELNGRRLRLLASIIENLLDPQTIIVGGLLPSSVCSSLVDRAYPLQASPAARRDRKMPRLQVGSLDRKAAAVGAAMLPFIVNGSPEFRRLSLGRGRGQPIDAESLFDHVTGSGGTKPQDEAPSGRPAYAPAAP</sequence>
<dbReference type="InterPro" id="IPR000600">
    <property type="entry name" value="ROK"/>
</dbReference>
<accession>I4YRM7</accession>
<dbReference type="InterPro" id="IPR000835">
    <property type="entry name" value="HTH_MarR-typ"/>
</dbReference>
<evidence type="ECO:0000313" key="5">
    <source>
        <dbReference type="Proteomes" id="UP000003947"/>
    </source>
</evidence>
<gene>
    <name evidence="4" type="ORF">MicloDRAFT_00031680</name>
</gene>
<dbReference type="InterPro" id="IPR036388">
    <property type="entry name" value="WH-like_DNA-bd_sf"/>
</dbReference>
<dbReference type="PANTHER" id="PTHR18964">
    <property type="entry name" value="ROK (REPRESSOR, ORF, KINASE) FAMILY"/>
    <property type="match status" value="1"/>
</dbReference>
<feature type="domain" description="HTH marR-type" evidence="3">
    <location>
        <begin position="25"/>
        <end position="60"/>
    </location>
</feature>
<dbReference type="EMBL" id="JH660645">
    <property type="protein sequence ID" value="EIM26619.1"/>
    <property type="molecule type" value="Genomic_DNA"/>
</dbReference>
<evidence type="ECO:0000313" key="4">
    <source>
        <dbReference type="EMBL" id="EIM26619.1"/>
    </source>
</evidence>
<evidence type="ECO:0000256" key="2">
    <source>
        <dbReference type="SAM" id="MobiDB-lite"/>
    </source>
</evidence>
<dbReference type="CDD" id="cd23763">
    <property type="entry name" value="ASKHA_ATPase_ROK"/>
    <property type="match status" value="1"/>
</dbReference>
<organism evidence="4 5">
    <name type="scientific">Microvirga lotononidis</name>
    <dbReference type="NCBI Taxonomy" id="864069"/>
    <lineage>
        <taxon>Bacteria</taxon>
        <taxon>Pseudomonadati</taxon>
        <taxon>Pseudomonadota</taxon>
        <taxon>Alphaproteobacteria</taxon>
        <taxon>Hyphomicrobiales</taxon>
        <taxon>Methylobacteriaceae</taxon>
        <taxon>Microvirga</taxon>
    </lineage>
</organism>
<dbReference type="GO" id="GO:0016301">
    <property type="term" value="F:kinase activity"/>
    <property type="evidence" value="ECO:0007669"/>
    <property type="project" value="UniProtKB-KW"/>
</dbReference>
<dbReference type="AlphaFoldDB" id="I4YRM7"/>
<dbReference type="PANTHER" id="PTHR18964:SF149">
    <property type="entry name" value="BIFUNCTIONAL UDP-N-ACETYLGLUCOSAMINE 2-EPIMERASE_N-ACETYLMANNOSAMINE KINASE"/>
    <property type="match status" value="1"/>
</dbReference>
<keyword evidence="4" id="KW-0808">Transferase</keyword>
<evidence type="ECO:0000259" key="3">
    <source>
        <dbReference type="Pfam" id="PF12802"/>
    </source>
</evidence>
<dbReference type="Pfam" id="PF12802">
    <property type="entry name" value="MarR_2"/>
    <property type="match status" value="1"/>
</dbReference>
<dbReference type="Gene3D" id="3.30.420.40">
    <property type="match status" value="2"/>
</dbReference>
<dbReference type="Proteomes" id="UP000003947">
    <property type="component" value="Unassembled WGS sequence"/>
</dbReference>
<dbReference type="HOGENOM" id="CLU_036604_13_0_5"/>
<dbReference type="OrthoDB" id="9810372at2"/>
<evidence type="ECO:0000256" key="1">
    <source>
        <dbReference type="ARBA" id="ARBA00006479"/>
    </source>
</evidence>